<evidence type="ECO:0008006" key="5">
    <source>
        <dbReference type="Google" id="ProtNLM"/>
    </source>
</evidence>
<feature type="coiled-coil region" evidence="1">
    <location>
        <begin position="132"/>
        <end position="197"/>
    </location>
</feature>
<dbReference type="Proteomes" id="UP001597357">
    <property type="component" value="Unassembled WGS sequence"/>
</dbReference>
<name>A0ABW5SG18_9FLAO</name>
<evidence type="ECO:0000256" key="2">
    <source>
        <dbReference type="SAM" id="Phobius"/>
    </source>
</evidence>
<evidence type="ECO:0000313" key="3">
    <source>
        <dbReference type="EMBL" id="MFD2698646.1"/>
    </source>
</evidence>
<keyword evidence="1" id="KW-0175">Coiled coil</keyword>
<accession>A0ABW5SG18</accession>
<gene>
    <name evidence="3" type="ORF">ACFSQ0_11635</name>
</gene>
<keyword evidence="2" id="KW-1133">Transmembrane helix</keyword>
<feature type="transmembrane region" description="Helical" evidence="2">
    <location>
        <begin position="48"/>
        <end position="67"/>
    </location>
</feature>
<sequence length="200" mass="22854">MAQDLREMLQFEAQKKANPPLADGHKDRFLSRLEAEFPESQKKRDYFLWYKIAAVIVVALVSGVLFWPTSSQLNQEQLVEGQSVNPGSLPVVPATMLSQSSPEFKKIEDFYLANLHTELAALTITSENKELIDDFMLQLEQLDDEYLRLNEEIKEYGVSEASIGTLIQNLELRLDLLKRLKSKLKSLKQEQQQQLTGISI</sequence>
<proteinExistence type="predicted"/>
<evidence type="ECO:0000256" key="1">
    <source>
        <dbReference type="SAM" id="Coils"/>
    </source>
</evidence>
<keyword evidence="2" id="KW-0812">Transmembrane</keyword>
<reference evidence="4" key="1">
    <citation type="journal article" date="2019" name="Int. J. Syst. Evol. Microbiol.">
        <title>The Global Catalogue of Microorganisms (GCM) 10K type strain sequencing project: providing services to taxonomists for standard genome sequencing and annotation.</title>
        <authorList>
            <consortium name="The Broad Institute Genomics Platform"/>
            <consortium name="The Broad Institute Genome Sequencing Center for Infectious Disease"/>
            <person name="Wu L."/>
            <person name="Ma J."/>
        </authorList>
    </citation>
    <scope>NUCLEOTIDE SEQUENCE [LARGE SCALE GENOMIC DNA]</scope>
    <source>
        <strain evidence="4">KCTC 42255</strain>
    </source>
</reference>
<protein>
    <recommendedName>
        <fullName evidence="5">Anti-sigma factor</fullName>
    </recommendedName>
</protein>
<keyword evidence="4" id="KW-1185">Reference proteome</keyword>
<evidence type="ECO:0000313" key="4">
    <source>
        <dbReference type="Proteomes" id="UP001597357"/>
    </source>
</evidence>
<dbReference type="EMBL" id="JBHULZ010000041">
    <property type="protein sequence ID" value="MFD2698646.1"/>
    <property type="molecule type" value="Genomic_DNA"/>
</dbReference>
<comment type="caution">
    <text evidence="3">The sequence shown here is derived from an EMBL/GenBank/DDBJ whole genome shotgun (WGS) entry which is preliminary data.</text>
</comment>
<organism evidence="3 4">
    <name type="scientific">Mesonia sediminis</name>
    <dbReference type="NCBI Taxonomy" id="1703946"/>
    <lineage>
        <taxon>Bacteria</taxon>
        <taxon>Pseudomonadati</taxon>
        <taxon>Bacteroidota</taxon>
        <taxon>Flavobacteriia</taxon>
        <taxon>Flavobacteriales</taxon>
        <taxon>Flavobacteriaceae</taxon>
        <taxon>Mesonia</taxon>
    </lineage>
</organism>
<keyword evidence="2" id="KW-0472">Membrane</keyword>
<dbReference type="RefSeq" id="WP_379048447.1">
    <property type="nucleotide sequence ID" value="NZ_JBHULZ010000041.1"/>
</dbReference>